<accession>X0XBP7</accession>
<proteinExistence type="predicted"/>
<feature type="non-terminal residue" evidence="1">
    <location>
        <position position="1"/>
    </location>
</feature>
<reference evidence="1" key="1">
    <citation type="journal article" date="2014" name="Front. Microbiol.">
        <title>High frequency of phylogenetically diverse reductive dehalogenase-homologous genes in deep subseafloor sedimentary metagenomes.</title>
        <authorList>
            <person name="Kawai M."/>
            <person name="Futagami T."/>
            <person name="Toyoda A."/>
            <person name="Takaki Y."/>
            <person name="Nishi S."/>
            <person name="Hori S."/>
            <person name="Arai W."/>
            <person name="Tsubouchi T."/>
            <person name="Morono Y."/>
            <person name="Uchiyama I."/>
            <person name="Ito T."/>
            <person name="Fujiyama A."/>
            <person name="Inagaki F."/>
            <person name="Takami H."/>
        </authorList>
    </citation>
    <scope>NUCLEOTIDE SEQUENCE</scope>
    <source>
        <strain evidence="1">Expedition CK06-06</strain>
    </source>
</reference>
<name>X0XBP7_9ZZZZ</name>
<organism evidence="1">
    <name type="scientific">marine sediment metagenome</name>
    <dbReference type="NCBI Taxonomy" id="412755"/>
    <lineage>
        <taxon>unclassified sequences</taxon>
        <taxon>metagenomes</taxon>
        <taxon>ecological metagenomes</taxon>
    </lineage>
</organism>
<gene>
    <name evidence="1" type="ORF">S01H1_47550</name>
</gene>
<dbReference type="EMBL" id="BARS01030486">
    <property type="protein sequence ID" value="GAG22381.1"/>
    <property type="molecule type" value="Genomic_DNA"/>
</dbReference>
<sequence>SGKFKNTPGSHHRMRRNKVDDDRTKLCSFGFHVGTAGYARGFYRGTSRLVLVKFNPRDAVSVYSDISANKIRVCEYEVVSEWNGVQLEEVCYDIDDGSKTVSPSKGEPKDAWFDNPTKQSEVCEDQFDEGDYEWWNGPDVVHHIREEE</sequence>
<comment type="caution">
    <text evidence="1">The sequence shown here is derived from an EMBL/GenBank/DDBJ whole genome shotgun (WGS) entry which is preliminary data.</text>
</comment>
<dbReference type="AlphaFoldDB" id="X0XBP7"/>
<evidence type="ECO:0000313" key="1">
    <source>
        <dbReference type="EMBL" id="GAG22381.1"/>
    </source>
</evidence>
<protein>
    <submittedName>
        <fullName evidence="1">Uncharacterized protein</fullName>
    </submittedName>
</protein>